<dbReference type="RefSeq" id="WP_000090517.1">
    <property type="nucleotide sequence ID" value="NZ_CBCRXI010000011.1"/>
</dbReference>
<protein>
    <submittedName>
        <fullName evidence="1">Uncharacterized protein</fullName>
    </submittedName>
</protein>
<name>A0AAX4LHK4_ECOLX</name>
<accession>A0AAX4LHK4</accession>
<dbReference type="Proteomes" id="UP001383096">
    <property type="component" value="Chromosome"/>
</dbReference>
<organism evidence="1 2">
    <name type="scientific">Escherichia coli</name>
    <dbReference type="NCBI Taxonomy" id="562"/>
    <lineage>
        <taxon>Bacteria</taxon>
        <taxon>Pseudomonadati</taxon>
        <taxon>Pseudomonadota</taxon>
        <taxon>Gammaproteobacteria</taxon>
        <taxon>Enterobacterales</taxon>
        <taxon>Enterobacteriaceae</taxon>
        <taxon>Escherichia</taxon>
    </lineage>
</organism>
<gene>
    <name evidence="1" type="ORF">V9Z47_12785</name>
</gene>
<dbReference type="EMBL" id="CP146670">
    <property type="protein sequence ID" value="WWX73814.1"/>
    <property type="molecule type" value="Genomic_DNA"/>
</dbReference>
<dbReference type="AlphaFoldDB" id="A0AAX4LHK4"/>
<evidence type="ECO:0000313" key="2">
    <source>
        <dbReference type="Proteomes" id="UP001383096"/>
    </source>
</evidence>
<evidence type="ECO:0000313" key="1">
    <source>
        <dbReference type="EMBL" id="WWX73814.1"/>
    </source>
</evidence>
<proteinExistence type="predicted"/>
<reference evidence="1" key="1">
    <citation type="submission" date="2024-03" db="EMBL/GenBank/DDBJ databases">
        <title>Epithelial relay of microbial signals coordinates intestinal macrophage supported barrier repair.</title>
        <authorList>
            <person name="Tsai M.T."/>
        </authorList>
    </citation>
    <scope>NUCLEOTIDE SEQUENCE</scope>
    <source>
        <strain evidence="1">MS 21-1</strain>
    </source>
</reference>
<sequence>MARFRRVNIDGKSVTETAVSAAALKPGTPVKMASGKFAAATDTTGRIYVVNPAYHEGLGIEDAIPVGHSVVADYAEEGREFAILLPEGAYTKDAAITIGEGGFKLVTSDEPVFAFCQETVTLEAADFVRVRVA</sequence>